<dbReference type="EnsemblPlants" id="Kaladp0055s0199.1.v1.1">
    <property type="protein sequence ID" value="Kaladp0055s0199.1.v1.1.CDS.1"/>
    <property type="gene ID" value="Kaladp0055s0199.v1.1"/>
</dbReference>
<evidence type="ECO:0000313" key="2">
    <source>
        <dbReference type="Proteomes" id="UP000594263"/>
    </source>
</evidence>
<dbReference type="AlphaFoldDB" id="A0A7N0ZZY6"/>
<accession>A0A7N0ZZY6</accession>
<name>A0A7N0ZZY6_KALFE</name>
<dbReference type="Gramene" id="Kaladp0055s0199.1.v1.1">
    <property type="protein sequence ID" value="Kaladp0055s0199.1.v1.1.CDS.1"/>
    <property type="gene ID" value="Kaladp0055s0199.v1.1"/>
</dbReference>
<protein>
    <submittedName>
        <fullName evidence="1">Uncharacterized protein</fullName>
    </submittedName>
</protein>
<evidence type="ECO:0000313" key="1">
    <source>
        <dbReference type="EnsemblPlants" id="Kaladp0055s0199.1.v1.1.CDS.1"/>
    </source>
</evidence>
<proteinExistence type="predicted"/>
<sequence length="61" mass="7250">MMHIFLMKSPFILVIIFVYFTILCCKESFLLQPTTNQSLPYQTVGNISEMFFFAHISLYYQ</sequence>
<dbReference type="Proteomes" id="UP000594263">
    <property type="component" value="Unplaced"/>
</dbReference>
<reference evidence="1" key="1">
    <citation type="submission" date="2021-01" db="UniProtKB">
        <authorList>
            <consortium name="EnsemblPlants"/>
        </authorList>
    </citation>
    <scope>IDENTIFICATION</scope>
</reference>
<organism evidence="1 2">
    <name type="scientific">Kalanchoe fedtschenkoi</name>
    <name type="common">Lavender scallops</name>
    <name type="synonym">South American air plant</name>
    <dbReference type="NCBI Taxonomy" id="63787"/>
    <lineage>
        <taxon>Eukaryota</taxon>
        <taxon>Viridiplantae</taxon>
        <taxon>Streptophyta</taxon>
        <taxon>Embryophyta</taxon>
        <taxon>Tracheophyta</taxon>
        <taxon>Spermatophyta</taxon>
        <taxon>Magnoliopsida</taxon>
        <taxon>eudicotyledons</taxon>
        <taxon>Gunneridae</taxon>
        <taxon>Pentapetalae</taxon>
        <taxon>Saxifragales</taxon>
        <taxon>Crassulaceae</taxon>
        <taxon>Kalanchoe</taxon>
    </lineage>
</organism>
<keyword evidence="2" id="KW-1185">Reference proteome</keyword>